<dbReference type="InterPro" id="IPR010656">
    <property type="entry name" value="DctM"/>
</dbReference>
<dbReference type="NCBIfam" id="TIGR00786">
    <property type="entry name" value="dctM"/>
    <property type="match status" value="1"/>
</dbReference>
<evidence type="ECO:0000256" key="8">
    <source>
        <dbReference type="SAM" id="Phobius"/>
    </source>
</evidence>
<dbReference type="RefSeq" id="WP_309541558.1">
    <property type="nucleotide sequence ID" value="NZ_CP133659.1"/>
</dbReference>
<feature type="transmembrane region" description="Helical" evidence="8">
    <location>
        <begin position="472"/>
        <end position="496"/>
    </location>
</feature>
<evidence type="ECO:0000259" key="10">
    <source>
        <dbReference type="Pfam" id="PF06808"/>
    </source>
</evidence>
<feature type="transmembrane region" description="Helical" evidence="8">
    <location>
        <begin position="147"/>
        <end position="168"/>
    </location>
</feature>
<feature type="transmembrane region" description="Helical" evidence="8">
    <location>
        <begin position="508"/>
        <end position="529"/>
    </location>
</feature>
<feature type="transmembrane region" description="Helical" evidence="8">
    <location>
        <begin position="596"/>
        <end position="617"/>
    </location>
</feature>
<keyword evidence="5 8" id="KW-0812">Transmembrane</keyword>
<dbReference type="PANTHER" id="PTHR33362:SF5">
    <property type="entry name" value="C4-DICARBOXYLATE TRAP TRANSPORTER LARGE PERMEASE PROTEIN DCTM"/>
    <property type="match status" value="1"/>
</dbReference>
<feature type="transmembrane region" description="Helical" evidence="8">
    <location>
        <begin position="337"/>
        <end position="353"/>
    </location>
</feature>
<protein>
    <submittedName>
        <fullName evidence="11">TRAP transporter large permease subunit</fullName>
    </submittedName>
</protein>
<feature type="transmembrane region" description="Helical" evidence="8">
    <location>
        <begin position="180"/>
        <end position="199"/>
    </location>
</feature>
<dbReference type="EMBL" id="CP133659">
    <property type="protein sequence ID" value="WMW65564.1"/>
    <property type="molecule type" value="Genomic_DNA"/>
</dbReference>
<feature type="transmembrane region" description="Helical" evidence="8">
    <location>
        <begin position="108"/>
        <end position="127"/>
    </location>
</feature>
<feature type="transmembrane region" description="Helical" evidence="8">
    <location>
        <begin position="69"/>
        <end position="87"/>
    </location>
</feature>
<accession>A0ABY9R4A2</accession>
<sequence>MNELSAAITEDPPASRAGLLKKLDDNFEKPFLFAGMLAIILIISFQTAYRYIITHMYSGSGAAVWTEELARFIFIWISYLAIPLAIRDRSNIRVDIVYDRLSPRLQKMSWVVVDVCFLVLTAVVLYMGTNHISMMLEFPQTTPALQIPYAIPYLILPVGFGLMAVRLLQDLFTQAQEIGLKDTLLSLAFCGAMAAPVLLDTDFSALALLFGYFLLFLVVGVPIAISLGLSALATIIGAGTLPIDYVAQVAFTSIDSFPIMAIPFFIAAGVFMGAGGLSRRLLALADEMVGALPGGMALATIATCMFFAAISGSGPATVAAIGSLTIPAMVERGYDKLFSAAVVACAGAIGVMIPPSNPFVVYGISAQVSIGKLFLGGIVPGLLTGFALMAYAYFYSGKRGWHGEARTRNLSTFARAAREAKWALMVPVIILGGIYGGLMTPTEAAAVAALYGLIVGLFVYREIKLRNLTQCFMESCSTSAIVIILMSMATIFGNIMTIEQVPTRIAEAMLGLTENRFLILLLINLLLLWVGTFMEALAAIVILTPILLPIVVKVGVDPLHFGIVMVVNLALGFVTPPVGVNLFVASGIARCKLEPLARVAFPLLLVMIGILLLITYVPDLPLFLTR</sequence>
<proteinExistence type="predicted"/>
<feature type="domain" description="Tripartite ATP-independent periplasmic transporters DctQ component" evidence="9">
    <location>
        <begin position="39"/>
        <end position="176"/>
    </location>
</feature>
<keyword evidence="3" id="KW-1003">Cell membrane</keyword>
<evidence type="ECO:0000256" key="4">
    <source>
        <dbReference type="ARBA" id="ARBA00022519"/>
    </source>
</evidence>
<evidence type="ECO:0000256" key="2">
    <source>
        <dbReference type="ARBA" id="ARBA00022448"/>
    </source>
</evidence>
<evidence type="ECO:0000256" key="5">
    <source>
        <dbReference type="ARBA" id="ARBA00022692"/>
    </source>
</evidence>
<feature type="transmembrane region" description="Helical" evidence="8">
    <location>
        <begin position="289"/>
        <end position="308"/>
    </location>
</feature>
<feature type="transmembrane region" description="Helical" evidence="8">
    <location>
        <begin position="31"/>
        <end position="49"/>
    </location>
</feature>
<organism evidence="11 12">
    <name type="scientific">Nitratidesulfovibrio liaohensis</name>
    <dbReference type="NCBI Taxonomy" id="2604158"/>
    <lineage>
        <taxon>Bacteria</taxon>
        <taxon>Pseudomonadati</taxon>
        <taxon>Thermodesulfobacteriota</taxon>
        <taxon>Desulfovibrionia</taxon>
        <taxon>Desulfovibrionales</taxon>
        <taxon>Desulfovibrionaceae</taxon>
        <taxon>Nitratidesulfovibrio</taxon>
    </lineage>
</organism>
<dbReference type="Proteomes" id="UP001180616">
    <property type="component" value="Chromosome"/>
</dbReference>
<keyword evidence="7 8" id="KW-0472">Membrane</keyword>
<keyword evidence="12" id="KW-1185">Reference proteome</keyword>
<dbReference type="PANTHER" id="PTHR33362">
    <property type="entry name" value="SIALIC ACID TRAP TRANSPORTER PERMEASE PROTEIN SIAT-RELATED"/>
    <property type="match status" value="1"/>
</dbReference>
<keyword evidence="6 8" id="KW-1133">Transmembrane helix</keyword>
<feature type="transmembrane region" description="Helical" evidence="8">
    <location>
        <begin position="257"/>
        <end position="277"/>
    </location>
</feature>
<feature type="transmembrane region" description="Helical" evidence="8">
    <location>
        <begin position="373"/>
        <end position="394"/>
    </location>
</feature>
<feature type="transmembrane region" description="Helical" evidence="8">
    <location>
        <begin position="232"/>
        <end position="251"/>
    </location>
</feature>
<feature type="domain" description="TRAP C4-dicarboxylate transport system permease DctM subunit" evidence="10">
    <location>
        <begin position="210"/>
        <end position="619"/>
    </location>
</feature>
<feature type="transmembrane region" description="Helical" evidence="8">
    <location>
        <begin position="444"/>
        <end position="460"/>
    </location>
</feature>
<evidence type="ECO:0000313" key="11">
    <source>
        <dbReference type="EMBL" id="WMW65564.1"/>
    </source>
</evidence>
<name>A0ABY9R4A2_9BACT</name>
<feature type="transmembrane region" description="Helical" evidence="8">
    <location>
        <begin position="422"/>
        <end position="438"/>
    </location>
</feature>
<feature type="transmembrane region" description="Helical" evidence="8">
    <location>
        <begin position="205"/>
        <end position="225"/>
    </location>
</feature>
<keyword evidence="2" id="KW-0813">Transport</keyword>
<dbReference type="InterPro" id="IPR004681">
    <property type="entry name" value="TRAP_DctM"/>
</dbReference>
<evidence type="ECO:0000256" key="6">
    <source>
        <dbReference type="ARBA" id="ARBA00022989"/>
    </source>
</evidence>
<evidence type="ECO:0000256" key="3">
    <source>
        <dbReference type="ARBA" id="ARBA00022475"/>
    </source>
</evidence>
<comment type="subcellular location">
    <subcellularLocation>
        <location evidence="1">Cell inner membrane</location>
        <topology evidence="1">Multi-pass membrane protein</topology>
    </subcellularLocation>
</comment>
<evidence type="ECO:0000259" key="9">
    <source>
        <dbReference type="Pfam" id="PF04290"/>
    </source>
</evidence>
<dbReference type="InterPro" id="IPR055348">
    <property type="entry name" value="DctQ"/>
</dbReference>
<evidence type="ECO:0000313" key="12">
    <source>
        <dbReference type="Proteomes" id="UP001180616"/>
    </source>
</evidence>
<gene>
    <name evidence="11" type="ORF">KPS_000049</name>
</gene>
<dbReference type="Pfam" id="PF06808">
    <property type="entry name" value="DctM"/>
    <property type="match status" value="1"/>
</dbReference>
<dbReference type="Pfam" id="PF04290">
    <property type="entry name" value="DctQ"/>
    <property type="match status" value="1"/>
</dbReference>
<evidence type="ECO:0000256" key="1">
    <source>
        <dbReference type="ARBA" id="ARBA00004429"/>
    </source>
</evidence>
<reference evidence="11" key="1">
    <citation type="submission" date="2023-09" db="EMBL/GenBank/DDBJ databases">
        <authorList>
            <consortium name="CW5 consortium"/>
            <person name="Lu C.-W."/>
        </authorList>
    </citation>
    <scope>NUCLEOTIDE SEQUENCE</scope>
    <source>
        <strain evidence="11">KPS</strain>
    </source>
</reference>
<keyword evidence="4" id="KW-0997">Cell inner membrane</keyword>
<feature type="transmembrane region" description="Helical" evidence="8">
    <location>
        <begin position="562"/>
        <end position="584"/>
    </location>
</feature>
<evidence type="ECO:0000256" key="7">
    <source>
        <dbReference type="ARBA" id="ARBA00023136"/>
    </source>
</evidence>